<gene>
    <name evidence="13" type="ORF">A7U60_g7895</name>
</gene>
<evidence type="ECO:0000256" key="1">
    <source>
        <dbReference type="ARBA" id="ARBA00004123"/>
    </source>
</evidence>
<dbReference type="GO" id="GO:0005634">
    <property type="term" value="C:nucleus"/>
    <property type="evidence" value="ECO:0007669"/>
    <property type="project" value="UniProtKB-SubCell"/>
</dbReference>
<evidence type="ECO:0000256" key="8">
    <source>
        <dbReference type="ARBA" id="ARBA00022833"/>
    </source>
</evidence>
<feature type="compositionally biased region" description="Acidic residues" evidence="11">
    <location>
        <begin position="346"/>
        <end position="358"/>
    </location>
</feature>
<feature type="compositionally biased region" description="Low complexity" evidence="11">
    <location>
        <begin position="1"/>
        <end position="10"/>
    </location>
</feature>
<sequence>MPSISRGSITRSRRRQTSEDNIEDGDPSQRSRTEDVEDAEEEQPSVRVSKENAKASKKKRANSKRKHTDESDDRQPEDNSKEAFAVAIDIQNFQDKPLSKTDARKISALAADWEQIKRNLRTATFPQAEQVAVAMAEAGESKDGEEALQDLEETDLLMRELLDVQAELSAHADTLAGITNDVIRGEEIDNVLKRYTIGVDDRLESWQIKTTRQKYGKDEDYKKFKSSIYEVQHPDQGMPPLTSLITAEEGDDSDDEEIAVGGVSQVYTCPLTLTILVKPVTSEICKHTFSQASIEEYLNHNRSLRKKCPAAGCSKLVCLSDFRPNPELERKVQAHVRREQRRQAEADSEDEAVEEIID</sequence>
<dbReference type="GO" id="GO:0061665">
    <property type="term" value="F:SUMO ligase activity"/>
    <property type="evidence" value="ECO:0007669"/>
    <property type="project" value="TreeGrafter"/>
</dbReference>
<dbReference type="Proteomes" id="UP000757232">
    <property type="component" value="Unassembled WGS sequence"/>
</dbReference>
<evidence type="ECO:0000313" key="13">
    <source>
        <dbReference type="EMBL" id="OCB84941.1"/>
    </source>
</evidence>
<keyword evidence="4" id="KW-0808">Transferase</keyword>
<dbReference type="InterPro" id="IPR026846">
    <property type="entry name" value="Nse2(Mms21)"/>
</dbReference>
<dbReference type="CDD" id="cd16651">
    <property type="entry name" value="SPL-RING_NSE2"/>
    <property type="match status" value="1"/>
</dbReference>
<feature type="region of interest" description="Disordered" evidence="11">
    <location>
        <begin position="1"/>
        <end position="81"/>
    </location>
</feature>
<comment type="similarity">
    <text evidence="3">Belongs to the NSE2 family.</text>
</comment>
<comment type="pathway">
    <text evidence="2">Protein modification; protein sumoylation.</text>
</comment>
<reference evidence="13" key="1">
    <citation type="submission" date="2016-06" db="EMBL/GenBank/DDBJ databases">
        <title>Draft Genome sequence of the fungus Inonotus baumii.</title>
        <authorList>
            <person name="Zhu H."/>
            <person name="Lin W."/>
        </authorList>
    </citation>
    <scope>NUCLEOTIDE SEQUENCE</scope>
    <source>
        <strain evidence="13">821</strain>
    </source>
</reference>
<feature type="region of interest" description="Disordered" evidence="11">
    <location>
        <begin position="333"/>
        <end position="358"/>
    </location>
</feature>
<evidence type="ECO:0000256" key="6">
    <source>
        <dbReference type="ARBA" id="ARBA00022771"/>
    </source>
</evidence>
<feature type="compositionally biased region" description="Basic residues" evidence="11">
    <location>
        <begin position="55"/>
        <end position="66"/>
    </location>
</feature>
<evidence type="ECO:0000256" key="5">
    <source>
        <dbReference type="ARBA" id="ARBA00022723"/>
    </source>
</evidence>
<dbReference type="GO" id="GO:0016925">
    <property type="term" value="P:protein sumoylation"/>
    <property type="evidence" value="ECO:0007669"/>
    <property type="project" value="TreeGrafter"/>
</dbReference>
<evidence type="ECO:0000256" key="7">
    <source>
        <dbReference type="ARBA" id="ARBA00022786"/>
    </source>
</evidence>
<dbReference type="Gene3D" id="3.30.40.10">
    <property type="entry name" value="Zinc/RING finger domain, C3HC4 (zinc finger)"/>
    <property type="match status" value="1"/>
</dbReference>
<keyword evidence="7" id="KW-0833">Ubl conjugation pathway</keyword>
<evidence type="ECO:0000256" key="3">
    <source>
        <dbReference type="ARBA" id="ARBA00008212"/>
    </source>
</evidence>
<keyword evidence="8" id="KW-0862">Zinc</keyword>
<comment type="caution">
    <text evidence="13">The sequence shown here is derived from an EMBL/GenBank/DDBJ whole genome shotgun (WGS) entry which is preliminary data.</text>
</comment>
<dbReference type="EMBL" id="LNZH02000212">
    <property type="protein sequence ID" value="OCB84941.1"/>
    <property type="molecule type" value="Genomic_DNA"/>
</dbReference>
<comment type="subcellular location">
    <subcellularLocation>
        <location evidence="1">Nucleus</location>
    </subcellularLocation>
</comment>
<dbReference type="SUPFAM" id="SSF57850">
    <property type="entry name" value="RING/U-box"/>
    <property type="match status" value="1"/>
</dbReference>
<evidence type="ECO:0000313" key="14">
    <source>
        <dbReference type="Proteomes" id="UP000757232"/>
    </source>
</evidence>
<evidence type="ECO:0000256" key="9">
    <source>
        <dbReference type="ARBA" id="ARBA00023242"/>
    </source>
</evidence>
<dbReference type="Pfam" id="PF11789">
    <property type="entry name" value="zf-Nse"/>
    <property type="match status" value="1"/>
</dbReference>
<accession>A0A9Q5HS08</accession>
<keyword evidence="6 10" id="KW-0863">Zinc-finger</keyword>
<dbReference type="PROSITE" id="PS51044">
    <property type="entry name" value="ZF_SP_RING"/>
    <property type="match status" value="1"/>
</dbReference>
<keyword evidence="14" id="KW-1185">Reference proteome</keyword>
<name>A0A9Q5HS08_SANBA</name>
<evidence type="ECO:0000256" key="2">
    <source>
        <dbReference type="ARBA" id="ARBA00004718"/>
    </source>
</evidence>
<evidence type="ECO:0000256" key="10">
    <source>
        <dbReference type="PROSITE-ProRule" id="PRU00452"/>
    </source>
</evidence>
<feature type="compositionally biased region" description="Basic and acidic residues" evidence="11">
    <location>
        <begin position="67"/>
        <end position="81"/>
    </location>
</feature>
<dbReference type="GO" id="GO:0000724">
    <property type="term" value="P:double-strand break repair via homologous recombination"/>
    <property type="evidence" value="ECO:0007669"/>
    <property type="project" value="InterPro"/>
</dbReference>
<keyword evidence="9" id="KW-0539">Nucleus</keyword>
<protein>
    <recommendedName>
        <fullName evidence="12">SP-RING-type domain-containing protein</fullName>
    </recommendedName>
</protein>
<dbReference type="PANTHER" id="PTHR21330">
    <property type="entry name" value="E3 SUMO-PROTEIN LIGASE NSE2"/>
    <property type="match status" value="1"/>
</dbReference>
<dbReference type="InterPro" id="IPR004181">
    <property type="entry name" value="Znf_MIZ"/>
</dbReference>
<evidence type="ECO:0000259" key="12">
    <source>
        <dbReference type="PROSITE" id="PS51044"/>
    </source>
</evidence>
<dbReference type="PANTHER" id="PTHR21330:SF1">
    <property type="entry name" value="E3 SUMO-PROTEIN LIGASE NSE2"/>
    <property type="match status" value="1"/>
</dbReference>
<keyword evidence="5" id="KW-0479">Metal-binding</keyword>
<dbReference type="GO" id="GO:0030915">
    <property type="term" value="C:Smc5-Smc6 complex"/>
    <property type="evidence" value="ECO:0007669"/>
    <property type="project" value="InterPro"/>
</dbReference>
<proteinExistence type="inferred from homology"/>
<dbReference type="GO" id="GO:0008270">
    <property type="term" value="F:zinc ion binding"/>
    <property type="evidence" value="ECO:0007669"/>
    <property type="project" value="UniProtKB-KW"/>
</dbReference>
<dbReference type="OrthoDB" id="26899at2759"/>
<dbReference type="InterPro" id="IPR013083">
    <property type="entry name" value="Znf_RING/FYVE/PHD"/>
</dbReference>
<dbReference type="AlphaFoldDB" id="A0A9Q5HS08"/>
<evidence type="ECO:0000256" key="4">
    <source>
        <dbReference type="ARBA" id="ARBA00022679"/>
    </source>
</evidence>
<organism evidence="13 14">
    <name type="scientific">Sanghuangporus baumii</name>
    <name type="common">Phellinus baumii</name>
    <dbReference type="NCBI Taxonomy" id="108892"/>
    <lineage>
        <taxon>Eukaryota</taxon>
        <taxon>Fungi</taxon>
        <taxon>Dikarya</taxon>
        <taxon>Basidiomycota</taxon>
        <taxon>Agaricomycotina</taxon>
        <taxon>Agaricomycetes</taxon>
        <taxon>Hymenochaetales</taxon>
        <taxon>Hymenochaetaceae</taxon>
        <taxon>Sanghuangporus</taxon>
    </lineage>
</organism>
<evidence type="ECO:0000256" key="11">
    <source>
        <dbReference type="SAM" id="MobiDB-lite"/>
    </source>
</evidence>
<feature type="domain" description="SP-RING-type" evidence="12">
    <location>
        <begin position="254"/>
        <end position="337"/>
    </location>
</feature>